<keyword evidence="2" id="KW-0274">FAD</keyword>
<dbReference type="GO" id="GO:0071949">
    <property type="term" value="F:FAD binding"/>
    <property type="evidence" value="ECO:0007669"/>
    <property type="project" value="InterPro"/>
</dbReference>
<dbReference type="RefSeq" id="XP_067473721.1">
    <property type="nucleotide sequence ID" value="XM_067626157.1"/>
</dbReference>
<dbReference type="InterPro" id="IPR036188">
    <property type="entry name" value="FAD/NAD-bd_sf"/>
</dbReference>
<dbReference type="OrthoDB" id="2690153at2759"/>
<dbReference type="Pfam" id="PF21274">
    <property type="entry name" value="Rng_hyd_C"/>
    <property type="match status" value="1"/>
</dbReference>
<accession>A0A1L9U465</accession>
<dbReference type="Proteomes" id="UP000184499">
    <property type="component" value="Unassembled WGS sequence"/>
</dbReference>
<sequence>MTVISTTKLIPESIPVLVVGAGPVGLSLAIELRLHGIEVAVIEKDLEIVDGHPKGRSNDLRTLEHYRRWGVSDELRKWAWQPPNPKQQLVVTESIVERPLGAYPLQYGRDVEESRDLAAEPSLSVPQPITMRVLQNRAIELGVCIFRGWEAVSVRQDDKHVTVEAQSPDGSIHCINSDYTIGCDGPGSLIRKSAGIKQKGVGPIGQTLSYVVRSEGHRISDMISSPAHDTLGMLLVLNSRASSIISIPGDENWGYSIMVPNGHDLTQDQALSVGQDILGVKAKLEVVSRSSYRVSTRVSVSYQTRRLFIAGDASHLCPPTGGHNMNVGIGDAVNLAWKLAAVLDGWGGPKLLETYDIERRPVGERVSQSAMNNSHSLRRVAEVFKELPPLETNASEEQRFLRGQLAYEMSYPEWNIIGVALDQRYDTSPIIIRDYWESAPYDGTALWPHASPGHRAPHLWLPDGSPLLDHLGTDFTLLDVGAVEEDVQDILAAAGHVGMPLKRLQLSTSIARTKYPAEITIIRPDQYIAWQGSQCDNPLSMIDKIRGA</sequence>
<keyword evidence="1" id="KW-0285">Flavoprotein</keyword>
<dbReference type="OMA" id="TGGHNMN"/>
<dbReference type="PANTHER" id="PTHR43004">
    <property type="entry name" value="TRK SYSTEM POTASSIUM UPTAKE PROTEIN"/>
    <property type="match status" value="1"/>
</dbReference>
<protein>
    <recommendedName>
        <fullName evidence="4">FAD-binding domain-containing protein</fullName>
    </recommendedName>
</protein>
<evidence type="ECO:0000313" key="5">
    <source>
        <dbReference type="EMBL" id="OJJ66471.1"/>
    </source>
</evidence>
<dbReference type="InterPro" id="IPR002938">
    <property type="entry name" value="FAD-bd"/>
</dbReference>
<dbReference type="PRINTS" id="PR00420">
    <property type="entry name" value="RNGMNOXGNASE"/>
</dbReference>
<gene>
    <name evidence="5" type="ORF">ASPBRDRAFT_48763</name>
</gene>
<dbReference type="Gene3D" id="3.40.30.120">
    <property type="match status" value="1"/>
</dbReference>
<dbReference type="VEuPathDB" id="FungiDB:ASPBRDRAFT_48763"/>
<dbReference type="PANTHER" id="PTHR43004:SF21">
    <property type="entry name" value="FAD-BINDING DOMAIN-CONTAINING PROTEIN-RELATED"/>
    <property type="match status" value="1"/>
</dbReference>
<evidence type="ECO:0000256" key="1">
    <source>
        <dbReference type="ARBA" id="ARBA00022630"/>
    </source>
</evidence>
<dbReference type="Gene3D" id="3.30.9.10">
    <property type="entry name" value="D-Amino Acid Oxidase, subunit A, domain 2"/>
    <property type="match status" value="1"/>
</dbReference>
<evidence type="ECO:0000256" key="3">
    <source>
        <dbReference type="ARBA" id="ARBA00023002"/>
    </source>
</evidence>
<feature type="domain" description="FAD-binding" evidence="4">
    <location>
        <begin position="14"/>
        <end position="369"/>
    </location>
</feature>
<evidence type="ECO:0000259" key="4">
    <source>
        <dbReference type="Pfam" id="PF01494"/>
    </source>
</evidence>
<reference evidence="6" key="1">
    <citation type="journal article" date="2017" name="Genome Biol.">
        <title>Comparative genomics reveals high biological diversity and specific adaptations in the industrially and medically important fungal genus Aspergillus.</title>
        <authorList>
            <person name="de Vries R.P."/>
            <person name="Riley R."/>
            <person name="Wiebenga A."/>
            <person name="Aguilar-Osorio G."/>
            <person name="Amillis S."/>
            <person name="Uchima C.A."/>
            <person name="Anderluh G."/>
            <person name="Asadollahi M."/>
            <person name="Askin M."/>
            <person name="Barry K."/>
            <person name="Battaglia E."/>
            <person name="Bayram O."/>
            <person name="Benocci T."/>
            <person name="Braus-Stromeyer S.A."/>
            <person name="Caldana C."/>
            <person name="Canovas D."/>
            <person name="Cerqueira G.C."/>
            <person name="Chen F."/>
            <person name="Chen W."/>
            <person name="Choi C."/>
            <person name="Clum A."/>
            <person name="Dos Santos R.A."/>
            <person name="Damasio A.R."/>
            <person name="Diallinas G."/>
            <person name="Emri T."/>
            <person name="Fekete E."/>
            <person name="Flipphi M."/>
            <person name="Freyberg S."/>
            <person name="Gallo A."/>
            <person name="Gournas C."/>
            <person name="Habgood R."/>
            <person name="Hainaut M."/>
            <person name="Harispe M.L."/>
            <person name="Henrissat B."/>
            <person name="Hilden K.S."/>
            <person name="Hope R."/>
            <person name="Hossain A."/>
            <person name="Karabika E."/>
            <person name="Karaffa L."/>
            <person name="Karanyi Z."/>
            <person name="Krasevec N."/>
            <person name="Kuo A."/>
            <person name="Kusch H."/>
            <person name="LaButti K."/>
            <person name="Lagendijk E.L."/>
            <person name="Lapidus A."/>
            <person name="Levasseur A."/>
            <person name="Lindquist E."/>
            <person name="Lipzen A."/>
            <person name="Logrieco A.F."/>
            <person name="MacCabe A."/>
            <person name="Maekelae M.R."/>
            <person name="Malavazi I."/>
            <person name="Melin P."/>
            <person name="Meyer V."/>
            <person name="Mielnichuk N."/>
            <person name="Miskei M."/>
            <person name="Molnar A.P."/>
            <person name="Mule G."/>
            <person name="Ngan C.Y."/>
            <person name="Orejas M."/>
            <person name="Orosz E."/>
            <person name="Ouedraogo J.P."/>
            <person name="Overkamp K.M."/>
            <person name="Park H.-S."/>
            <person name="Perrone G."/>
            <person name="Piumi F."/>
            <person name="Punt P.J."/>
            <person name="Ram A.F."/>
            <person name="Ramon A."/>
            <person name="Rauscher S."/>
            <person name="Record E."/>
            <person name="Riano-Pachon D.M."/>
            <person name="Robert V."/>
            <person name="Roehrig J."/>
            <person name="Ruller R."/>
            <person name="Salamov A."/>
            <person name="Salih N.S."/>
            <person name="Samson R.A."/>
            <person name="Sandor E."/>
            <person name="Sanguinetti M."/>
            <person name="Schuetze T."/>
            <person name="Sepcic K."/>
            <person name="Shelest E."/>
            <person name="Sherlock G."/>
            <person name="Sophianopoulou V."/>
            <person name="Squina F.M."/>
            <person name="Sun H."/>
            <person name="Susca A."/>
            <person name="Todd R.B."/>
            <person name="Tsang A."/>
            <person name="Unkles S.E."/>
            <person name="van de Wiele N."/>
            <person name="van Rossen-Uffink D."/>
            <person name="Oliveira J.V."/>
            <person name="Vesth T.C."/>
            <person name="Visser J."/>
            <person name="Yu J.-H."/>
            <person name="Zhou M."/>
            <person name="Andersen M.R."/>
            <person name="Archer D.B."/>
            <person name="Baker S.E."/>
            <person name="Benoit I."/>
            <person name="Brakhage A.A."/>
            <person name="Braus G.H."/>
            <person name="Fischer R."/>
            <person name="Frisvad J.C."/>
            <person name="Goldman G.H."/>
            <person name="Houbraken J."/>
            <person name="Oakley B."/>
            <person name="Pocsi I."/>
            <person name="Scazzocchio C."/>
            <person name="Seiboth B."/>
            <person name="vanKuyk P.A."/>
            <person name="Wortman J."/>
            <person name="Dyer P.S."/>
            <person name="Grigoriev I.V."/>
        </authorList>
    </citation>
    <scope>NUCLEOTIDE SEQUENCE [LARGE SCALE GENOMIC DNA]</scope>
    <source>
        <strain evidence="6">CBS 101740 / IMI 381727 / IBT 21946</strain>
    </source>
</reference>
<dbReference type="InterPro" id="IPR050641">
    <property type="entry name" value="RIFMO-like"/>
</dbReference>
<organism evidence="5 6">
    <name type="scientific">Aspergillus brasiliensis (strain CBS 101740 / IMI 381727 / IBT 21946)</name>
    <dbReference type="NCBI Taxonomy" id="767769"/>
    <lineage>
        <taxon>Eukaryota</taxon>
        <taxon>Fungi</taxon>
        <taxon>Dikarya</taxon>
        <taxon>Ascomycota</taxon>
        <taxon>Pezizomycotina</taxon>
        <taxon>Eurotiomycetes</taxon>
        <taxon>Eurotiomycetidae</taxon>
        <taxon>Eurotiales</taxon>
        <taxon>Aspergillaceae</taxon>
        <taxon>Aspergillus</taxon>
        <taxon>Aspergillus subgen. Circumdati</taxon>
    </lineage>
</organism>
<proteinExistence type="predicted"/>
<name>A0A1L9U465_ASPBC</name>
<keyword evidence="3" id="KW-0560">Oxidoreductase</keyword>
<dbReference type="AlphaFoldDB" id="A0A1L9U465"/>
<keyword evidence="6" id="KW-1185">Reference proteome</keyword>
<dbReference type="Pfam" id="PF01494">
    <property type="entry name" value="FAD_binding_3"/>
    <property type="match status" value="1"/>
</dbReference>
<dbReference type="SUPFAM" id="SSF51905">
    <property type="entry name" value="FAD/NAD(P)-binding domain"/>
    <property type="match status" value="1"/>
</dbReference>
<dbReference type="GO" id="GO:0016709">
    <property type="term" value="F:oxidoreductase activity, acting on paired donors, with incorporation or reduction of molecular oxygen, NAD(P)H as one donor, and incorporation of one atom of oxygen"/>
    <property type="evidence" value="ECO:0007669"/>
    <property type="project" value="UniProtKB-ARBA"/>
</dbReference>
<evidence type="ECO:0000313" key="6">
    <source>
        <dbReference type="Proteomes" id="UP000184499"/>
    </source>
</evidence>
<dbReference type="EMBL" id="KV878698">
    <property type="protein sequence ID" value="OJJ66471.1"/>
    <property type="molecule type" value="Genomic_DNA"/>
</dbReference>
<evidence type="ECO:0000256" key="2">
    <source>
        <dbReference type="ARBA" id="ARBA00022827"/>
    </source>
</evidence>
<dbReference type="GeneID" id="93578645"/>
<dbReference type="Gene3D" id="3.50.50.60">
    <property type="entry name" value="FAD/NAD(P)-binding domain"/>
    <property type="match status" value="1"/>
</dbReference>
<dbReference type="STRING" id="767769.A0A1L9U465"/>